<keyword evidence="1" id="KW-0433">Leucine-rich repeat</keyword>
<organism evidence="5 6">
    <name type="scientific">Cajanus cajan</name>
    <name type="common">Pigeon pea</name>
    <name type="synonym">Cajanus indicus</name>
    <dbReference type="NCBI Taxonomy" id="3821"/>
    <lineage>
        <taxon>Eukaryota</taxon>
        <taxon>Viridiplantae</taxon>
        <taxon>Streptophyta</taxon>
        <taxon>Embryophyta</taxon>
        <taxon>Tracheophyta</taxon>
        <taxon>Spermatophyta</taxon>
        <taxon>Magnoliopsida</taxon>
        <taxon>eudicotyledons</taxon>
        <taxon>Gunneridae</taxon>
        <taxon>Pentapetalae</taxon>
        <taxon>rosids</taxon>
        <taxon>fabids</taxon>
        <taxon>Fabales</taxon>
        <taxon>Fabaceae</taxon>
        <taxon>Papilionoideae</taxon>
        <taxon>50 kb inversion clade</taxon>
        <taxon>NPAAA clade</taxon>
        <taxon>indigoferoid/millettioid clade</taxon>
        <taxon>Phaseoleae</taxon>
        <taxon>Cajanus</taxon>
    </lineage>
</organism>
<evidence type="ECO:0000259" key="4">
    <source>
        <dbReference type="PROSITE" id="PS50104"/>
    </source>
</evidence>
<dbReference type="FunFam" id="3.40.50.10140:FF:000007">
    <property type="entry name" value="Disease resistance protein (TIR-NBS-LRR class)"/>
    <property type="match status" value="1"/>
</dbReference>
<dbReference type="SMART" id="SM00255">
    <property type="entry name" value="TIR"/>
    <property type="match status" value="1"/>
</dbReference>
<evidence type="ECO:0000313" key="5">
    <source>
        <dbReference type="EMBL" id="KYP55326.1"/>
    </source>
</evidence>
<dbReference type="GO" id="GO:0007165">
    <property type="term" value="P:signal transduction"/>
    <property type="evidence" value="ECO:0007669"/>
    <property type="project" value="InterPro"/>
</dbReference>
<dbReference type="PRINTS" id="PR00364">
    <property type="entry name" value="DISEASERSIST"/>
</dbReference>
<dbReference type="PANTHER" id="PTHR11017">
    <property type="entry name" value="LEUCINE-RICH REPEAT-CONTAINING PROTEIN"/>
    <property type="match status" value="1"/>
</dbReference>
<evidence type="ECO:0000256" key="1">
    <source>
        <dbReference type="ARBA" id="ARBA00022614"/>
    </source>
</evidence>
<dbReference type="OMA" id="LEWENTL"/>
<evidence type="ECO:0000256" key="2">
    <source>
        <dbReference type="ARBA" id="ARBA00022737"/>
    </source>
</evidence>
<keyword evidence="3" id="KW-0520">NAD</keyword>
<dbReference type="SUPFAM" id="SSF52200">
    <property type="entry name" value="Toll/Interleukin receptor TIR domain"/>
    <property type="match status" value="1"/>
</dbReference>
<dbReference type="InterPro" id="IPR032675">
    <property type="entry name" value="LRR_dom_sf"/>
</dbReference>
<keyword evidence="6" id="KW-1185">Reference proteome</keyword>
<dbReference type="Gene3D" id="3.80.10.10">
    <property type="entry name" value="Ribonuclease Inhibitor"/>
    <property type="match status" value="3"/>
</dbReference>
<feature type="domain" description="TIR" evidence="4">
    <location>
        <begin position="3"/>
        <end position="172"/>
    </location>
</feature>
<dbReference type="InterPro" id="IPR027417">
    <property type="entry name" value="P-loop_NTPase"/>
</dbReference>
<protein>
    <submittedName>
        <fullName evidence="5">TMV resistance protein N</fullName>
    </submittedName>
</protein>
<accession>A0A151SKG0</accession>
<sequence>MIRTYDVFVSFRGEDTRNNFTSFLFHDLSRNGIVAFKDDTHLHKGESIAPELLQAIEGSRLFVVVFSKNYASSTWCLRELAHICNCIQTSQRCVLPIFYDVDPSDVRKQSGCYEKAFVEHEERFREDKEKMEEVQTWRESLTRVANLSGWDIQNKPQYAEIEEIIQKIKNILGHKFSCLPKDNLVGMESRVETLSRILCLELANDVRVVGISGMGGIGKTTLAHSLYERISEQYNFCCFIDVSKIYQASGTIGVQKQLLSQCLKEKNLEIFNASEGTCLAWERLHHARALIVLDNVDQDRQLNMFTGNREALLRECLGGGSRIIIISRDKHILRKYGVDDVYQVQPLNHEDATQLFYKYAFKGNHIMSGYEELTYDILSHVQGHPLAIQVLGSSLFDRSISQWRSALVRFKENKSDNIIGFLRLGFDELDNLEKEIFLDIACFFNNEKEEHVMEILTFREFHPEYGLQVLVEKSLITIEDGDIRMHDLLIDLGRCIAREKSPKEPIKWSRLWDYQDLLKVMSDKMESVINHEVIAVEDFLMEFYETAIRADALSKMSKLKFLKLDFLNFCGNLDHLSNELGYLIWFEYPFKHLPPSFQPNNLIHLSLRKSNMKQVWKDKKPLPNLRHLDLAHSKNLIQIPDLGEAPNLRLLDLNGCKKLRQLHPSVGLLTKLTLLNLEKCKSLTKTPHFRENQILETLNLRGCRQLKEINTSIGLLQKLTFLDLNGCGNLISLPNSILCLSSLEYLNLSGCQKLFNIQFLHEARDEEQMKKLCIGESPICSHSTSSIMKRWFKSPLHLLHSRAHKGLVSCLLPSSPTLGCMRELHLNFCNLVQIPDAIGNLHLLESLCLRGNNFATLPSLKKLWKLYYLNLQDCRQLKYLPELPSRTDLSSERYQLPEYLDLLKYKEAGLNIYGCPELVELEHCTSMAFSWTRQILEVYHLFTAHYMAIPPISSIIRGSEIPSWFKNDHEGIGSLITVDESPLMQKDNNCIGLACCVVFGPPSGIMAPPKTESVHRFRAEIPLFLGEDQVTEDHLWLFYYALPQSLLTCWDADFKLEIEITNIGSWTFEVKKYGYCWLYEKHLEVSNLIMMGIQNL</sequence>
<dbReference type="InterPro" id="IPR058192">
    <property type="entry name" value="WHD_ROQ1-like"/>
</dbReference>
<dbReference type="AlphaFoldDB" id="A0A151SKG0"/>
<dbReference type="InterPro" id="IPR002182">
    <property type="entry name" value="NB-ARC"/>
</dbReference>
<dbReference type="EMBL" id="CM003613">
    <property type="protein sequence ID" value="KYP55326.1"/>
    <property type="molecule type" value="Genomic_DNA"/>
</dbReference>
<dbReference type="InterPro" id="IPR042197">
    <property type="entry name" value="Apaf_helical"/>
</dbReference>
<proteinExistence type="predicted"/>
<dbReference type="Gene3D" id="3.40.50.10140">
    <property type="entry name" value="Toll/interleukin-1 receptor homology (TIR) domain"/>
    <property type="match status" value="1"/>
</dbReference>
<dbReference type="Gene3D" id="3.40.50.300">
    <property type="entry name" value="P-loop containing nucleotide triphosphate hydrolases"/>
    <property type="match status" value="1"/>
</dbReference>
<dbReference type="PANTHER" id="PTHR11017:SF259">
    <property type="entry name" value="ADP-RIBOSYL CYCLASE_CYCLIC ADP-RIBOSE HYDROLASE"/>
    <property type="match status" value="1"/>
</dbReference>
<name>A0A151SKG0_CAJCA</name>
<dbReference type="Pfam" id="PF23282">
    <property type="entry name" value="WHD_ROQ1"/>
    <property type="match status" value="1"/>
</dbReference>
<dbReference type="SUPFAM" id="SSF52058">
    <property type="entry name" value="L domain-like"/>
    <property type="match status" value="1"/>
</dbReference>
<dbReference type="GO" id="GO:0043531">
    <property type="term" value="F:ADP binding"/>
    <property type="evidence" value="ECO:0007669"/>
    <property type="project" value="InterPro"/>
</dbReference>
<dbReference type="InterPro" id="IPR035897">
    <property type="entry name" value="Toll_tir_struct_dom_sf"/>
</dbReference>
<dbReference type="SUPFAM" id="SSF52540">
    <property type="entry name" value="P-loop containing nucleoside triphosphate hydrolases"/>
    <property type="match status" value="1"/>
</dbReference>
<dbReference type="GO" id="GO:0006952">
    <property type="term" value="P:defense response"/>
    <property type="evidence" value="ECO:0007669"/>
    <property type="project" value="InterPro"/>
</dbReference>
<gene>
    <name evidence="5" type="ORF">KK1_001537</name>
</gene>
<dbReference type="PROSITE" id="PS50104">
    <property type="entry name" value="TIR"/>
    <property type="match status" value="1"/>
</dbReference>
<dbReference type="InterPro" id="IPR044974">
    <property type="entry name" value="Disease_R_plants"/>
</dbReference>
<dbReference type="Pfam" id="PF01582">
    <property type="entry name" value="TIR"/>
    <property type="match status" value="1"/>
</dbReference>
<dbReference type="Gene3D" id="1.10.8.430">
    <property type="entry name" value="Helical domain of apoptotic protease-activating factors"/>
    <property type="match status" value="1"/>
</dbReference>
<dbReference type="InterPro" id="IPR000157">
    <property type="entry name" value="TIR_dom"/>
</dbReference>
<keyword evidence="2" id="KW-0677">Repeat</keyword>
<dbReference type="Pfam" id="PF00931">
    <property type="entry name" value="NB-ARC"/>
    <property type="match status" value="1"/>
</dbReference>
<dbReference type="Proteomes" id="UP000075243">
    <property type="component" value="Chromosome 11"/>
</dbReference>
<dbReference type="Gramene" id="C.cajan_01499.t">
    <property type="protein sequence ID" value="C.cajan_01499.t"/>
    <property type="gene ID" value="C.cajan_01499"/>
</dbReference>
<reference evidence="5 6" key="1">
    <citation type="journal article" date="2012" name="Nat. Biotechnol.">
        <title>Draft genome sequence of pigeonpea (Cajanus cajan), an orphan legume crop of resource-poor farmers.</title>
        <authorList>
            <person name="Varshney R.K."/>
            <person name="Chen W."/>
            <person name="Li Y."/>
            <person name="Bharti A.K."/>
            <person name="Saxena R.K."/>
            <person name="Schlueter J.A."/>
            <person name="Donoghue M.T."/>
            <person name="Azam S."/>
            <person name="Fan G."/>
            <person name="Whaley A.M."/>
            <person name="Farmer A.D."/>
            <person name="Sheridan J."/>
            <person name="Iwata A."/>
            <person name="Tuteja R."/>
            <person name="Penmetsa R.V."/>
            <person name="Wu W."/>
            <person name="Upadhyaya H.D."/>
            <person name="Yang S.P."/>
            <person name="Shah T."/>
            <person name="Saxena K.B."/>
            <person name="Michael T."/>
            <person name="McCombie W.R."/>
            <person name="Yang B."/>
            <person name="Zhang G."/>
            <person name="Yang H."/>
            <person name="Wang J."/>
            <person name="Spillane C."/>
            <person name="Cook D.R."/>
            <person name="May G.D."/>
            <person name="Xu X."/>
            <person name="Jackson S.A."/>
        </authorList>
    </citation>
    <scope>NUCLEOTIDE SEQUENCE [LARGE SCALE GENOMIC DNA]</scope>
    <source>
        <strain evidence="6">cv. Asha</strain>
    </source>
</reference>
<evidence type="ECO:0000313" key="6">
    <source>
        <dbReference type="Proteomes" id="UP000075243"/>
    </source>
</evidence>
<evidence type="ECO:0000256" key="3">
    <source>
        <dbReference type="ARBA" id="ARBA00023027"/>
    </source>
</evidence>